<dbReference type="GO" id="GO:0005886">
    <property type="term" value="C:plasma membrane"/>
    <property type="evidence" value="ECO:0007669"/>
    <property type="project" value="UniProtKB-SubCell"/>
</dbReference>
<dbReference type="AlphaFoldDB" id="A0A849HHJ7"/>
<evidence type="ECO:0000256" key="5">
    <source>
        <dbReference type="ARBA" id="ARBA00022989"/>
    </source>
</evidence>
<evidence type="ECO:0000313" key="9">
    <source>
        <dbReference type="Proteomes" id="UP000588586"/>
    </source>
</evidence>
<dbReference type="Pfam" id="PF13440">
    <property type="entry name" value="Polysacc_synt_3"/>
    <property type="match status" value="1"/>
</dbReference>
<keyword evidence="9" id="KW-1185">Reference proteome</keyword>
<evidence type="ECO:0000256" key="7">
    <source>
        <dbReference type="SAM" id="Phobius"/>
    </source>
</evidence>
<dbReference type="PANTHER" id="PTHR30250:SF10">
    <property type="entry name" value="LIPOPOLYSACCHARIDE BIOSYNTHESIS PROTEIN WZXC"/>
    <property type="match status" value="1"/>
</dbReference>
<feature type="transmembrane region" description="Helical" evidence="7">
    <location>
        <begin position="335"/>
        <end position="356"/>
    </location>
</feature>
<feature type="transmembrane region" description="Helical" evidence="7">
    <location>
        <begin position="368"/>
        <end position="386"/>
    </location>
</feature>
<reference evidence="8 9" key="1">
    <citation type="submission" date="2020-04" db="EMBL/GenBank/DDBJ databases">
        <title>Knoellia sp. isolate from air conditioner.</title>
        <authorList>
            <person name="Chea S."/>
            <person name="Kim D.-U."/>
        </authorList>
    </citation>
    <scope>NUCLEOTIDE SEQUENCE [LARGE SCALE GENOMIC DNA]</scope>
    <source>
        <strain evidence="8 9">DB2414S</strain>
    </source>
</reference>
<comment type="subcellular location">
    <subcellularLocation>
        <location evidence="1">Cell membrane</location>
        <topology evidence="1">Multi-pass membrane protein</topology>
    </subcellularLocation>
</comment>
<feature type="transmembrane region" description="Helical" evidence="7">
    <location>
        <begin position="92"/>
        <end position="113"/>
    </location>
</feature>
<evidence type="ECO:0000256" key="6">
    <source>
        <dbReference type="ARBA" id="ARBA00023136"/>
    </source>
</evidence>
<dbReference type="CDD" id="cd13127">
    <property type="entry name" value="MATE_tuaB_like"/>
    <property type="match status" value="1"/>
</dbReference>
<protein>
    <submittedName>
        <fullName evidence="8">Lipopolysaccharide biosynthesis protein</fullName>
    </submittedName>
</protein>
<accession>A0A849HHJ7</accession>
<evidence type="ECO:0000256" key="1">
    <source>
        <dbReference type="ARBA" id="ARBA00004651"/>
    </source>
</evidence>
<gene>
    <name evidence="8" type="ORF">HJG52_11755</name>
</gene>
<keyword evidence="4 7" id="KW-0812">Transmembrane</keyword>
<evidence type="ECO:0000256" key="4">
    <source>
        <dbReference type="ARBA" id="ARBA00022692"/>
    </source>
</evidence>
<organism evidence="8 9">
    <name type="scientific">Knoellia koreensis</name>
    <dbReference type="NCBI Taxonomy" id="2730921"/>
    <lineage>
        <taxon>Bacteria</taxon>
        <taxon>Bacillati</taxon>
        <taxon>Actinomycetota</taxon>
        <taxon>Actinomycetes</taxon>
        <taxon>Micrococcales</taxon>
        <taxon>Intrasporangiaceae</taxon>
        <taxon>Knoellia</taxon>
    </lineage>
</organism>
<feature type="transmembrane region" description="Helical" evidence="7">
    <location>
        <begin position="294"/>
        <end position="315"/>
    </location>
</feature>
<dbReference type="Proteomes" id="UP000588586">
    <property type="component" value="Unassembled WGS sequence"/>
</dbReference>
<dbReference type="RefSeq" id="WP_171243748.1">
    <property type="nucleotide sequence ID" value="NZ_JABEPQ010000002.1"/>
</dbReference>
<evidence type="ECO:0000256" key="3">
    <source>
        <dbReference type="ARBA" id="ARBA00022475"/>
    </source>
</evidence>
<feature type="transmembrane region" description="Helical" evidence="7">
    <location>
        <begin position="422"/>
        <end position="445"/>
    </location>
</feature>
<feature type="transmembrane region" description="Helical" evidence="7">
    <location>
        <begin position="125"/>
        <end position="142"/>
    </location>
</feature>
<comment type="similarity">
    <text evidence="2">Belongs to the polysaccharide synthase family.</text>
</comment>
<dbReference type="EMBL" id="JABEPQ010000002">
    <property type="protein sequence ID" value="NNM46679.1"/>
    <property type="molecule type" value="Genomic_DNA"/>
</dbReference>
<proteinExistence type="inferred from homology"/>
<evidence type="ECO:0000256" key="2">
    <source>
        <dbReference type="ARBA" id="ARBA00007430"/>
    </source>
</evidence>
<comment type="caution">
    <text evidence="8">The sequence shown here is derived from an EMBL/GenBank/DDBJ whole genome shotgun (WGS) entry which is preliminary data.</text>
</comment>
<dbReference type="InterPro" id="IPR050833">
    <property type="entry name" value="Poly_Biosynth_Transport"/>
</dbReference>
<keyword evidence="6 7" id="KW-0472">Membrane</keyword>
<sequence length="492" mass="51524">MTDSAAATQQDDSLGGQAVRGVAVSMAGQGGKFVIQVTSVVVMAHLLSPRDYGLVAMVVAVTGVAEIFRDFGLSTAAVQAKSLSAGQRSNLFWINLGAGVVLMAVLAAGAPLVALAYGRDELVDITRVLAVAFLINGFASQYRAGLTRELRFRAMVVVDLCAGVIGLIVGVVAALAGAHYWAIVAQQLAQFAAMALGLALVSRWRPGPPDRGAPMGDLVRFGWHLVGSRLISYAGQNTDTVVIGTRFGPAPLGVYSRGYQLLMPVLSQALAPLTNVALPVLSRLQDDRARYDRFIVRGQVALGFTLGAGLGGVIGVAEPLVELALGDRWVSVTPIMRFMGAAGAFQILAYVGYWVYVSRGLTAQLRSFTIFEVAVKVVCIAVGSLWGVVGVAAGFALAPALAWPISLWWLSRKTDLPLRSLYGGALRSVVLAAVVAAGGYAGTLAPFDASWARLATGALAGAAAYLALVAALPRWRADALDVVHLLRRGISR</sequence>
<keyword evidence="3" id="KW-1003">Cell membrane</keyword>
<dbReference type="PANTHER" id="PTHR30250">
    <property type="entry name" value="PST FAMILY PREDICTED COLANIC ACID TRANSPORTER"/>
    <property type="match status" value="1"/>
</dbReference>
<feature type="transmembrane region" description="Helical" evidence="7">
    <location>
        <begin position="451"/>
        <end position="472"/>
    </location>
</feature>
<name>A0A849HHJ7_9MICO</name>
<feature type="transmembrane region" description="Helical" evidence="7">
    <location>
        <begin position="154"/>
        <end position="174"/>
    </location>
</feature>
<feature type="transmembrane region" description="Helical" evidence="7">
    <location>
        <begin position="392"/>
        <end position="410"/>
    </location>
</feature>
<evidence type="ECO:0000313" key="8">
    <source>
        <dbReference type="EMBL" id="NNM46679.1"/>
    </source>
</evidence>
<keyword evidence="5 7" id="KW-1133">Transmembrane helix</keyword>